<protein>
    <recommendedName>
        <fullName evidence="1">Glyoxalase-like domain-containing protein</fullName>
    </recommendedName>
</protein>
<dbReference type="PANTHER" id="PTHR35908">
    <property type="entry name" value="HYPOTHETICAL FUSION PROTEIN"/>
    <property type="match status" value="1"/>
</dbReference>
<evidence type="ECO:0000313" key="3">
    <source>
        <dbReference type="Proteomes" id="UP000007947"/>
    </source>
</evidence>
<dbReference type="Pfam" id="PF18029">
    <property type="entry name" value="Glyoxalase_6"/>
    <property type="match status" value="1"/>
</dbReference>
<name>F5XDR4_MICPN</name>
<proteinExistence type="predicted"/>
<sequence>MASRASNFCIDAHDPYAQTMWWAKVLEDFTVDETWEMKPEDDECGLVGPDDRFLLFLRVPEPKTVKNRMHLCLRPTDRSRDEEIERILALGATQVNDLRNGERGWMVLADPEGNEFCVLTPYRPGGDPDDGQDG</sequence>
<gene>
    <name evidence="2" type="ordered locus">MLP_20730</name>
</gene>
<dbReference type="AlphaFoldDB" id="F5XDR4"/>
<dbReference type="OrthoDB" id="3823476at2"/>
<dbReference type="KEGG" id="mph:MLP_20730"/>
<dbReference type="eggNOG" id="COG0346">
    <property type="taxonomic scope" value="Bacteria"/>
</dbReference>
<dbReference type="InterPro" id="IPR041581">
    <property type="entry name" value="Glyoxalase_6"/>
</dbReference>
<dbReference type="Gene3D" id="3.10.180.10">
    <property type="entry name" value="2,3-Dihydroxybiphenyl 1,2-Dioxygenase, domain 1"/>
    <property type="match status" value="1"/>
</dbReference>
<evidence type="ECO:0000313" key="2">
    <source>
        <dbReference type="EMBL" id="BAK35087.1"/>
    </source>
</evidence>
<dbReference type="Proteomes" id="UP000007947">
    <property type="component" value="Chromosome"/>
</dbReference>
<dbReference type="CDD" id="cd06587">
    <property type="entry name" value="VOC"/>
    <property type="match status" value="1"/>
</dbReference>
<dbReference type="EMBL" id="AP012204">
    <property type="protein sequence ID" value="BAK35087.1"/>
    <property type="molecule type" value="Genomic_DNA"/>
</dbReference>
<feature type="domain" description="Glyoxalase-like" evidence="1">
    <location>
        <begin position="8"/>
        <end position="119"/>
    </location>
</feature>
<dbReference type="RefSeq" id="WP_013862959.1">
    <property type="nucleotide sequence ID" value="NC_015635.1"/>
</dbReference>
<accession>F5XDR4</accession>
<dbReference type="STRING" id="1032480.MLP_20730"/>
<dbReference type="PANTHER" id="PTHR35908:SF1">
    <property type="entry name" value="CONSERVED PROTEIN"/>
    <property type="match status" value="1"/>
</dbReference>
<keyword evidence="3" id="KW-1185">Reference proteome</keyword>
<reference evidence="2 3" key="1">
    <citation type="submission" date="2011-05" db="EMBL/GenBank/DDBJ databases">
        <title>Whole genome sequence of Microlunatus phosphovorus NM-1.</title>
        <authorList>
            <person name="Hosoyama A."/>
            <person name="Sasaki K."/>
            <person name="Harada T."/>
            <person name="Igarashi R."/>
            <person name="Kawakoshi A."/>
            <person name="Sasagawa M."/>
            <person name="Fukada J."/>
            <person name="Nakamura S."/>
            <person name="Katano Y."/>
            <person name="Hanada S."/>
            <person name="Kamagata Y."/>
            <person name="Nakamura N."/>
            <person name="Yamazaki S."/>
            <person name="Fujita N."/>
        </authorList>
    </citation>
    <scope>NUCLEOTIDE SEQUENCE [LARGE SCALE GENOMIC DNA]</scope>
    <source>
        <strain evidence="3">ATCC 700054 / DSM 10555 / JCM 9379 / NBRC 101784 / NCIMB 13414 / VKM Ac-1990 / NM-1</strain>
    </source>
</reference>
<evidence type="ECO:0000259" key="1">
    <source>
        <dbReference type="Pfam" id="PF18029"/>
    </source>
</evidence>
<organism evidence="2 3">
    <name type="scientific">Microlunatus phosphovorus (strain ATCC 700054 / DSM 10555 / JCM 9379 / NBRC 101784 / NCIMB 13414 / VKM Ac-1990 / NM-1)</name>
    <dbReference type="NCBI Taxonomy" id="1032480"/>
    <lineage>
        <taxon>Bacteria</taxon>
        <taxon>Bacillati</taxon>
        <taxon>Actinomycetota</taxon>
        <taxon>Actinomycetes</taxon>
        <taxon>Propionibacteriales</taxon>
        <taxon>Propionibacteriaceae</taxon>
        <taxon>Microlunatus</taxon>
    </lineage>
</organism>
<dbReference type="InterPro" id="IPR029068">
    <property type="entry name" value="Glyas_Bleomycin-R_OHBP_Dase"/>
</dbReference>
<dbReference type="HOGENOM" id="CLU_108054_0_0_11"/>
<dbReference type="SUPFAM" id="SSF54593">
    <property type="entry name" value="Glyoxalase/Bleomycin resistance protein/Dihydroxybiphenyl dioxygenase"/>
    <property type="match status" value="1"/>
</dbReference>